<accession>A0A6C2CKK2</accession>
<keyword evidence="3" id="KW-1185">Reference proteome</keyword>
<comment type="caution">
    <text evidence="2">The sequence shown here is derived from an EMBL/GenBank/DDBJ whole genome shotgun (WGS) entry which is preliminary data.</text>
</comment>
<dbReference type="OrthoDB" id="9182020at2"/>
<dbReference type="EMBL" id="SDKK01000018">
    <property type="protein sequence ID" value="TYC54594.1"/>
    <property type="molecule type" value="Genomic_DNA"/>
</dbReference>
<evidence type="ECO:0000313" key="3">
    <source>
        <dbReference type="Proteomes" id="UP000389128"/>
    </source>
</evidence>
<keyword evidence="1" id="KW-0812">Transmembrane</keyword>
<protein>
    <submittedName>
        <fullName evidence="2">Uncharacterized protein</fullName>
    </submittedName>
</protein>
<dbReference type="Proteomes" id="UP000389128">
    <property type="component" value="Unassembled WGS sequence"/>
</dbReference>
<gene>
    <name evidence="2" type="ORF">ETQ85_18125</name>
</gene>
<reference evidence="2 3" key="1">
    <citation type="submission" date="2019-01" db="EMBL/GenBank/DDBJ databases">
        <title>Zoogloea oleivorans genome sequencing and assembly.</title>
        <authorList>
            <person name="Tancsics A."/>
            <person name="Farkas M."/>
            <person name="Kriszt B."/>
            <person name="Maroti G."/>
            <person name="Horvath B."/>
        </authorList>
    </citation>
    <scope>NUCLEOTIDE SEQUENCE [LARGE SCALE GENOMIC DNA]</scope>
    <source>
        <strain evidence="2 3">Buc</strain>
    </source>
</reference>
<feature type="transmembrane region" description="Helical" evidence="1">
    <location>
        <begin position="6"/>
        <end position="24"/>
    </location>
</feature>
<dbReference type="RefSeq" id="WP_148580496.1">
    <property type="nucleotide sequence ID" value="NZ_JAVEUW010000022.1"/>
</dbReference>
<evidence type="ECO:0000256" key="1">
    <source>
        <dbReference type="SAM" id="Phobius"/>
    </source>
</evidence>
<evidence type="ECO:0000313" key="2">
    <source>
        <dbReference type="EMBL" id="TYC54594.1"/>
    </source>
</evidence>
<name>A0A6C2CKK2_9RHOO</name>
<keyword evidence="1" id="KW-0472">Membrane</keyword>
<organism evidence="2 3">
    <name type="scientific">Zoogloea oleivorans</name>
    <dbReference type="NCBI Taxonomy" id="1552750"/>
    <lineage>
        <taxon>Bacteria</taxon>
        <taxon>Pseudomonadati</taxon>
        <taxon>Pseudomonadota</taxon>
        <taxon>Betaproteobacteria</taxon>
        <taxon>Rhodocyclales</taxon>
        <taxon>Zoogloeaceae</taxon>
        <taxon>Zoogloea</taxon>
    </lineage>
</organism>
<proteinExistence type="predicted"/>
<keyword evidence="1" id="KW-1133">Transmembrane helix</keyword>
<dbReference type="AlphaFoldDB" id="A0A6C2CKK2"/>
<sequence length="142" mass="15170">MDVRKLVVFLCVFTLIAVGVVLYFQEDRTPDRRARADPAIAEQVEARHGPALRALGISSLGVDRRTDDVVVVFSNGGRLGRKVAGRLPGLASKDGCGKLEVGIAVGDSITAWGDSKSPAFYARLDCVLEEVVASAADLRESE</sequence>